<reference evidence="2 3" key="1">
    <citation type="submission" date="2020-04" db="EMBL/GenBank/DDBJ databases">
        <title>Genome-Wide Identification of 5-Methylcytosine Sites in Bacterial Genomes By High-Throughput Sequencing of MspJI Restriction Fragments.</title>
        <authorList>
            <person name="Wu V."/>
        </authorList>
    </citation>
    <scope>NUCLEOTIDE SEQUENCE [LARGE SCALE GENOMIC DNA]</scope>
    <source>
        <strain evidence="2 3">S2</strain>
    </source>
</reference>
<dbReference type="AlphaFoldDB" id="A0A6H1P821"/>
<feature type="transmembrane region" description="Helical" evidence="1">
    <location>
        <begin position="50"/>
        <end position="83"/>
    </location>
</feature>
<evidence type="ECO:0000313" key="2">
    <source>
        <dbReference type="EMBL" id="QIZ09411.1"/>
    </source>
</evidence>
<protein>
    <submittedName>
        <fullName evidence="2">Flagellar basal body rod protein</fullName>
    </submittedName>
</protein>
<accession>A0A6H1P821</accession>
<feature type="transmembrane region" description="Helical" evidence="1">
    <location>
        <begin position="12"/>
        <end position="38"/>
    </location>
</feature>
<dbReference type="Proteomes" id="UP000501868">
    <property type="component" value="Chromosome"/>
</dbReference>
<gene>
    <name evidence="2" type="ORF">HFZ78_24230</name>
</gene>
<organism evidence="2 3">
    <name type="scientific">Priestia megaterium</name>
    <name type="common">Bacillus megaterium</name>
    <dbReference type="NCBI Taxonomy" id="1404"/>
    <lineage>
        <taxon>Bacteria</taxon>
        <taxon>Bacillati</taxon>
        <taxon>Bacillota</taxon>
        <taxon>Bacilli</taxon>
        <taxon>Bacillales</taxon>
        <taxon>Bacillaceae</taxon>
        <taxon>Priestia</taxon>
    </lineage>
</organism>
<sequence>MKKFGLLLAGGLAAVILLKTIGPIIGLLVSLAILYFIYKQFLKAESTGWKIGLIIIGLIVLSATIHHIPALIGVGAAYVLFLVYKQWNKNKKPPVNKESDPFVNFDKQWNKLKKY</sequence>
<evidence type="ECO:0000313" key="3">
    <source>
        <dbReference type="Proteomes" id="UP000501868"/>
    </source>
</evidence>
<keyword evidence="2" id="KW-0966">Cell projection</keyword>
<reference evidence="2 3" key="2">
    <citation type="submission" date="2020-04" db="EMBL/GenBank/DDBJ databases">
        <authorList>
            <person name="Fomenkov A."/>
            <person name="Anton B.P."/>
            <person name="Roberts R.J."/>
        </authorList>
    </citation>
    <scope>NUCLEOTIDE SEQUENCE [LARGE SCALE GENOMIC DNA]</scope>
    <source>
        <strain evidence="2 3">S2</strain>
    </source>
</reference>
<keyword evidence="2" id="KW-0969">Cilium</keyword>
<keyword evidence="1" id="KW-0812">Transmembrane</keyword>
<name>A0A6H1P821_PRIMG</name>
<keyword evidence="1" id="KW-0472">Membrane</keyword>
<keyword evidence="1" id="KW-1133">Transmembrane helix</keyword>
<evidence type="ECO:0000256" key="1">
    <source>
        <dbReference type="SAM" id="Phobius"/>
    </source>
</evidence>
<dbReference type="EMBL" id="CP051128">
    <property type="protein sequence ID" value="QIZ09411.1"/>
    <property type="molecule type" value="Genomic_DNA"/>
</dbReference>
<proteinExistence type="predicted"/>
<keyword evidence="2" id="KW-0282">Flagellum</keyword>